<name>A0A9K3L0U9_9STRA</name>
<comment type="similarity">
    <text evidence="2">Belongs to the HSF family.</text>
</comment>
<evidence type="ECO:0000259" key="4">
    <source>
        <dbReference type="SMART" id="SM00415"/>
    </source>
</evidence>
<accession>A0A9K3L0U9</accession>
<reference evidence="5" key="1">
    <citation type="journal article" date="2021" name="Sci. Rep.">
        <title>Diploid genomic architecture of Nitzschia inconspicua, an elite biomass production diatom.</title>
        <authorList>
            <person name="Oliver A."/>
            <person name="Podell S."/>
            <person name="Pinowska A."/>
            <person name="Traller J.C."/>
            <person name="Smith S.R."/>
            <person name="McClure R."/>
            <person name="Beliaev A."/>
            <person name="Bohutskyi P."/>
            <person name="Hill E.A."/>
            <person name="Rabines A."/>
            <person name="Zheng H."/>
            <person name="Allen L.Z."/>
            <person name="Kuo A."/>
            <person name="Grigoriev I.V."/>
            <person name="Allen A.E."/>
            <person name="Hazlebeck D."/>
            <person name="Allen E.E."/>
        </authorList>
    </citation>
    <scope>NUCLEOTIDE SEQUENCE</scope>
    <source>
        <strain evidence="5">Hildebrandi</strain>
    </source>
</reference>
<dbReference type="SMART" id="SM00415">
    <property type="entry name" value="HSF"/>
    <property type="match status" value="1"/>
</dbReference>
<dbReference type="EMBL" id="JAGRRH010000016">
    <property type="protein sequence ID" value="KAG7353525.1"/>
    <property type="molecule type" value="Genomic_DNA"/>
</dbReference>
<feature type="compositionally biased region" description="Polar residues" evidence="3">
    <location>
        <begin position="13"/>
        <end position="23"/>
    </location>
</feature>
<organism evidence="5 6">
    <name type="scientific">Nitzschia inconspicua</name>
    <dbReference type="NCBI Taxonomy" id="303405"/>
    <lineage>
        <taxon>Eukaryota</taxon>
        <taxon>Sar</taxon>
        <taxon>Stramenopiles</taxon>
        <taxon>Ochrophyta</taxon>
        <taxon>Bacillariophyta</taxon>
        <taxon>Bacillariophyceae</taxon>
        <taxon>Bacillariophycidae</taxon>
        <taxon>Bacillariales</taxon>
        <taxon>Bacillariaceae</taxon>
        <taxon>Nitzschia</taxon>
    </lineage>
</organism>
<dbReference type="AlphaFoldDB" id="A0A9K3L0U9"/>
<feature type="compositionally biased region" description="Acidic residues" evidence="3">
    <location>
        <begin position="154"/>
        <end position="163"/>
    </location>
</feature>
<feature type="compositionally biased region" description="Polar residues" evidence="3">
    <location>
        <begin position="220"/>
        <end position="229"/>
    </location>
</feature>
<proteinExistence type="inferred from homology"/>
<keyword evidence="6" id="KW-1185">Reference proteome</keyword>
<dbReference type="InterPro" id="IPR000232">
    <property type="entry name" value="HSF_DNA-bd"/>
</dbReference>
<dbReference type="GO" id="GO:0043565">
    <property type="term" value="F:sequence-specific DNA binding"/>
    <property type="evidence" value="ECO:0007669"/>
    <property type="project" value="InterPro"/>
</dbReference>
<dbReference type="Proteomes" id="UP000693970">
    <property type="component" value="Unassembled WGS sequence"/>
</dbReference>
<keyword evidence="1 5" id="KW-0238">DNA-binding</keyword>
<evidence type="ECO:0000313" key="5">
    <source>
        <dbReference type="EMBL" id="KAG7353525.1"/>
    </source>
</evidence>
<reference evidence="5" key="2">
    <citation type="submission" date="2021-04" db="EMBL/GenBank/DDBJ databases">
        <authorList>
            <person name="Podell S."/>
        </authorList>
    </citation>
    <scope>NUCLEOTIDE SEQUENCE</scope>
    <source>
        <strain evidence="5">Hildebrandi</strain>
    </source>
</reference>
<feature type="domain" description="HSF-type DNA-binding" evidence="4">
    <location>
        <begin position="24"/>
        <end position="119"/>
    </location>
</feature>
<evidence type="ECO:0000256" key="1">
    <source>
        <dbReference type="ARBA" id="ARBA00023125"/>
    </source>
</evidence>
<dbReference type="OrthoDB" id="60033at2759"/>
<evidence type="ECO:0000313" key="6">
    <source>
        <dbReference type="Proteomes" id="UP000693970"/>
    </source>
</evidence>
<comment type="caution">
    <text evidence="5">The sequence shown here is derived from an EMBL/GenBank/DDBJ whole genome shotgun (WGS) entry which is preliminary data.</text>
</comment>
<dbReference type="GO" id="GO:0003700">
    <property type="term" value="F:DNA-binding transcription factor activity"/>
    <property type="evidence" value="ECO:0007669"/>
    <property type="project" value="InterPro"/>
</dbReference>
<evidence type="ECO:0000256" key="3">
    <source>
        <dbReference type="SAM" id="MobiDB-lite"/>
    </source>
</evidence>
<feature type="region of interest" description="Disordered" evidence="3">
    <location>
        <begin position="1"/>
        <end position="23"/>
    </location>
</feature>
<dbReference type="PANTHER" id="PTHR10015">
    <property type="entry name" value="HEAT SHOCK TRANSCRIPTION FACTOR"/>
    <property type="match status" value="1"/>
</dbReference>
<evidence type="ECO:0000256" key="2">
    <source>
        <dbReference type="RuleBase" id="RU004020"/>
    </source>
</evidence>
<feature type="compositionally biased region" description="Basic and acidic residues" evidence="3">
    <location>
        <begin position="1"/>
        <end position="10"/>
    </location>
</feature>
<dbReference type="PANTHER" id="PTHR10015:SF206">
    <property type="entry name" value="HSF-TYPE DNA-BINDING DOMAIN-CONTAINING PROTEIN"/>
    <property type="match status" value="1"/>
</dbReference>
<dbReference type="Pfam" id="PF00447">
    <property type="entry name" value="HSF_DNA-bind"/>
    <property type="match status" value="1"/>
</dbReference>
<protein>
    <submittedName>
        <fullName evidence="5">HSF-type DNA-binding protein</fullName>
    </submittedName>
</protein>
<feature type="region of interest" description="Disordered" evidence="3">
    <location>
        <begin position="219"/>
        <end position="240"/>
    </location>
</feature>
<sequence>MSIVETKTREFTPPTSSNEPNSNVPSGFILKLFQMVNGAPDEVISWTPSGDAFIIGSDLQRLESETLPKYFRHNRFQSLVRQLNFYSFRKINRERNVWIYKHNLFHRDRQEELHLVRRRTCPGVDGRKQRFSRMSAQRLSGKFATDSPNNSANDSDDDDDDDLSSSGEDVSVADNSSVGRKREVPVTSMPSAKRSRSIMPLPESISPPVDVLEDVKKISPSPSTIVSPQDSEDLADDSSTSRKFDRVEMMQQSLVVSEVASKLEAYVKKAMKEKGLTRTRRGGSGIVTPPFGTTGRFTMNSSDLITYDDEYEILDESGSLAVVSETDDSMSIESVENDTIMPPVEDVEVVKRIRFEILRRASEENEEVVRACANVAAFFMLTAPNEDTDECCPKILELLTTSQQLEGEFYFYRAALHPSLFIKSNSPQGKFTEKHSAILRDSLNGGSDRSEALREFKIFSVNLIYKLLGLNGSFSIEEPLSGEDHAILLRTAKSWSKTIGIGA</sequence>
<gene>
    <name evidence="5" type="ORF">IV203_002880</name>
</gene>
<feature type="region of interest" description="Disordered" evidence="3">
    <location>
        <begin position="125"/>
        <end position="207"/>
    </location>
</feature>